<sequence>MTVDISVLGRFDVRLDGHSVPAEAWHRRQAAALVKVLALAPRRQLHREQVLDALWPGLPVDAVAPRLHKAAHYARRVLGPDSLVLRGDTVALFPQHPVQVDAAIFQDLAARALDTGGAEAAGAAVDAYGGRLLPEDRYEPWAADTRDRLEQLHLRMLRQARRFDRLVELDPADAAAHVELMRQFADRGDRRGALRQFERMERVLHQELGFGPSDEAIALRDSLLAALSDQPDPTGWAGPRTTWVGRGAQTGALLRALDEAGRGRGRTVFVGGAAGTGKSTLIEWLRHQAAGRGWRTGHGVASAIEGAWPYAPVLEAVADLCRRHPTLLDGLDDRCRGDLDRALAGGSLEWTGQTAHQRLFVATAELVRLAAAGQGLLLTVDGVHEADEASLRLLHYLARSCLTERVVLVLAHRRQPVTDTFEQVRASLIGRAAAVDVALGPLDRDESAVLVAACRPDLPPDAAERIFKISGGLPFAIVELSRTAGITPIEQERPGDAVLATLGPVARAALQYVATTGATFDTDEFLALSGLPEPEAFDCLDAALAALVIERTLSGFRFRHPLIREALLADLPTHRQRALHCTCAQRLITLDASPARIGHHLLAAGEPHAAVPYVLTAAETAAAVGAFGDALALLDSIRSVAGGDDAGRVLALRADVLGATGDPAALPAYRQAISHARPLERRRLRARMASIALHAGDFDTAAAALDGLHPDGGPHDSTILLARGGLAYFTGDLDTALVAADEAIRSVDGGSGWERLQMIALKGLVSHNRGTWSQLLWTELHRTRSDPGLATVVFDSHLCVAEYFLYGSTPYASVIEMANALRDTAERAGALRAVAFAGALVGEAALLAGDLDLALRELSDAADLHREIVAPAGEAHCLQRLAEVELARGDRAAANRLLRRALPLSRWSQLSMHLLYRVYGTMIRAAEDPDAARAIVDAGEATLDEHERCSFCPVTFAVPAAIACADVGDLDEARRQLERAERSAALWEGTAWEAALIEVRAHIAGAEGSPAEARRLLDQAAEMFEAAAQPLDAARCRATNPVR</sequence>
<dbReference type="SMART" id="SM01043">
    <property type="entry name" value="BTAD"/>
    <property type="match status" value="1"/>
</dbReference>
<dbReference type="InterPro" id="IPR051677">
    <property type="entry name" value="AfsR-DnrI-RedD_regulator"/>
</dbReference>
<keyword evidence="3" id="KW-1185">Reference proteome</keyword>
<feature type="domain" description="Bacterial transcriptional activator" evidence="1">
    <location>
        <begin position="100"/>
        <end position="224"/>
    </location>
</feature>
<dbReference type="SUPFAM" id="SSF52540">
    <property type="entry name" value="P-loop containing nucleoside triphosphate hydrolases"/>
    <property type="match status" value="1"/>
</dbReference>
<dbReference type="PANTHER" id="PTHR35807">
    <property type="entry name" value="TRANSCRIPTIONAL REGULATOR REDD-RELATED"/>
    <property type="match status" value="1"/>
</dbReference>
<dbReference type="Pfam" id="PF13191">
    <property type="entry name" value="AAA_16"/>
    <property type="match status" value="1"/>
</dbReference>
<reference evidence="2" key="1">
    <citation type="journal article" date="2014" name="Int. J. Syst. Evol. Microbiol.">
        <title>Complete genome sequence of Corynebacterium casei LMG S-19264T (=DSM 44701T), isolated from a smear-ripened cheese.</title>
        <authorList>
            <consortium name="US DOE Joint Genome Institute (JGI-PGF)"/>
            <person name="Walter F."/>
            <person name="Albersmeier A."/>
            <person name="Kalinowski J."/>
            <person name="Ruckert C."/>
        </authorList>
    </citation>
    <scope>NUCLEOTIDE SEQUENCE</scope>
    <source>
        <strain evidence="2">JCM 19831</strain>
    </source>
</reference>
<dbReference type="InterPro" id="IPR041664">
    <property type="entry name" value="AAA_16"/>
</dbReference>
<dbReference type="InterPro" id="IPR027417">
    <property type="entry name" value="P-loop_NTPase"/>
</dbReference>
<evidence type="ECO:0000313" key="2">
    <source>
        <dbReference type="EMBL" id="GGM12100.1"/>
    </source>
</evidence>
<dbReference type="InterPro" id="IPR005158">
    <property type="entry name" value="BTAD"/>
</dbReference>
<organism evidence="2 3">
    <name type="scientific">Dactylosporangium sucinum</name>
    <dbReference type="NCBI Taxonomy" id="1424081"/>
    <lineage>
        <taxon>Bacteria</taxon>
        <taxon>Bacillati</taxon>
        <taxon>Actinomycetota</taxon>
        <taxon>Actinomycetes</taxon>
        <taxon>Micromonosporales</taxon>
        <taxon>Micromonosporaceae</taxon>
        <taxon>Dactylosporangium</taxon>
    </lineage>
</organism>
<accession>A0A917WLH0</accession>
<comment type="caution">
    <text evidence="2">The sequence shown here is derived from an EMBL/GenBank/DDBJ whole genome shotgun (WGS) entry which is preliminary data.</text>
</comment>
<reference evidence="2" key="2">
    <citation type="submission" date="2020-09" db="EMBL/GenBank/DDBJ databases">
        <authorList>
            <person name="Sun Q."/>
            <person name="Ohkuma M."/>
        </authorList>
    </citation>
    <scope>NUCLEOTIDE SEQUENCE</scope>
    <source>
        <strain evidence="2">JCM 19831</strain>
    </source>
</reference>
<dbReference type="InterPro" id="IPR036388">
    <property type="entry name" value="WH-like_DNA-bd_sf"/>
</dbReference>
<dbReference type="Gene3D" id="1.25.40.10">
    <property type="entry name" value="Tetratricopeptide repeat domain"/>
    <property type="match status" value="3"/>
</dbReference>
<evidence type="ECO:0000259" key="1">
    <source>
        <dbReference type="SMART" id="SM01043"/>
    </source>
</evidence>
<dbReference type="Pfam" id="PF03704">
    <property type="entry name" value="BTAD"/>
    <property type="match status" value="1"/>
</dbReference>
<evidence type="ECO:0000313" key="3">
    <source>
        <dbReference type="Proteomes" id="UP000642070"/>
    </source>
</evidence>
<dbReference type="SUPFAM" id="SSF48452">
    <property type="entry name" value="TPR-like"/>
    <property type="match status" value="2"/>
</dbReference>
<proteinExistence type="predicted"/>
<protein>
    <recommendedName>
        <fullName evidence="1">Bacterial transcriptional activator domain-containing protein</fullName>
    </recommendedName>
</protein>
<gene>
    <name evidence="2" type="ORF">GCM10007977_011590</name>
</gene>
<dbReference type="InterPro" id="IPR011990">
    <property type="entry name" value="TPR-like_helical_dom_sf"/>
</dbReference>
<dbReference type="EMBL" id="BMPI01000004">
    <property type="protein sequence ID" value="GGM12100.1"/>
    <property type="molecule type" value="Genomic_DNA"/>
</dbReference>
<dbReference type="RefSeq" id="WP_190248632.1">
    <property type="nucleotide sequence ID" value="NZ_BMPI01000004.1"/>
</dbReference>
<dbReference type="Proteomes" id="UP000642070">
    <property type="component" value="Unassembled WGS sequence"/>
</dbReference>
<name>A0A917WLH0_9ACTN</name>
<dbReference type="Gene3D" id="1.10.10.10">
    <property type="entry name" value="Winged helix-like DNA-binding domain superfamily/Winged helix DNA-binding domain"/>
    <property type="match status" value="1"/>
</dbReference>
<dbReference type="AlphaFoldDB" id="A0A917WLH0"/>